<keyword evidence="3" id="KW-1185">Reference proteome</keyword>
<reference evidence="2 3" key="1">
    <citation type="submission" date="2018-06" db="EMBL/GenBank/DDBJ databases">
        <authorList>
            <consortium name="Pathogen Informatics"/>
            <person name="Doyle S."/>
        </authorList>
    </citation>
    <scope>NUCLEOTIDE SEQUENCE [LARGE SCALE GENOMIC DNA]</scope>
    <source>
        <strain evidence="2 3">NCTC10738</strain>
    </source>
</reference>
<dbReference type="AlphaFoldDB" id="A0A379Z2E0"/>
<dbReference type="NCBIfam" id="TIGR03360">
    <property type="entry name" value="VI_minor_1"/>
    <property type="match status" value="1"/>
</dbReference>
<protein>
    <submittedName>
        <fullName evidence="2">Type VI secretion-associated protein, VC_A0118 family</fullName>
    </submittedName>
</protein>
<dbReference type="EMBL" id="UGYO01000001">
    <property type="protein sequence ID" value="SUI53228.1"/>
    <property type="molecule type" value="Genomic_DNA"/>
</dbReference>
<accession>A0A379Z2E0</accession>
<sequence>MSRIQGVIFLCLWGLAVSAQASDDTVAKAEACTQIPSRLERLACFDELFNTPVATVVPQQTTDSSPYPEAFQVAMASEKNRQQGMAFIAGHQADAVEDLWLTAPAIGALPPRPVLMLSCIDDISRVELMLPTALEDGWAQVGLQINGVEQQSQRWLSDDTGYIFRTGRGLPAIQVMKALIRGDDVRLRSANKAIDGLQFDTRELGSALKPLRQSCRW</sequence>
<dbReference type="Pfam" id="PF11319">
    <property type="entry name" value="VasI"/>
    <property type="match status" value="1"/>
</dbReference>
<feature type="signal peptide" evidence="1">
    <location>
        <begin position="1"/>
        <end position="21"/>
    </location>
</feature>
<organism evidence="2 3">
    <name type="scientific">Shewanella algae</name>
    <dbReference type="NCBI Taxonomy" id="38313"/>
    <lineage>
        <taxon>Bacteria</taxon>
        <taxon>Pseudomonadati</taxon>
        <taxon>Pseudomonadota</taxon>
        <taxon>Gammaproteobacteria</taxon>
        <taxon>Alteromonadales</taxon>
        <taxon>Shewanellaceae</taxon>
        <taxon>Shewanella</taxon>
    </lineage>
</organism>
<evidence type="ECO:0000313" key="2">
    <source>
        <dbReference type="EMBL" id="SUI53228.1"/>
    </source>
</evidence>
<dbReference type="InterPro" id="IPR017738">
    <property type="entry name" value="T6SS-assoc_VCA0118"/>
</dbReference>
<feature type="chain" id="PRO_5017012036" evidence="1">
    <location>
        <begin position="22"/>
        <end position="217"/>
    </location>
</feature>
<evidence type="ECO:0000256" key="1">
    <source>
        <dbReference type="SAM" id="SignalP"/>
    </source>
</evidence>
<gene>
    <name evidence="2" type="ORF">NCTC10738_00750</name>
</gene>
<proteinExistence type="predicted"/>
<name>A0A379Z2E0_9GAMM</name>
<dbReference type="Proteomes" id="UP000254069">
    <property type="component" value="Unassembled WGS sequence"/>
</dbReference>
<dbReference type="RefSeq" id="WP_115389191.1">
    <property type="nucleotide sequence ID" value="NZ_JADZHC010000027.1"/>
</dbReference>
<evidence type="ECO:0000313" key="3">
    <source>
        <dbReference type="Proteomes" id="UP000254069"/>
    </source>
</evidence>
<keyword evidence="1" id="KW-0732">Signal</keyword>